<name>A0A6A6XCT0_9PLEO</name>
<evidence type="ECO:0000313" key="4">
    <source>
        <dbReference type="Proteomes" id="UP000799757"/>
    </source>
</evidence>
<feature type="domain" description="Zn(2)-C6 fungal-type" evidence="2">
    <location>
        <begin position="10"/>
        <end position="39"/>
    </location>
</feature>
<dbReference type="AlphaFoldDB" id="A0A6A6XCT0"/>
<keyword evidence="4" id="KW-1185">Reference proteome</keyword>
<dbReference type="GO" id="GO:0008270">
    <property type="term" value="F:zinc ion binding"/>
    <property type="evidence" value="ECO:0007669"/>
    <property type="project" value="InterPro"/>
</dbReference>
<organism evidence="3 4">
    <name type="scientific">Melanomma pulvis-pyrius CBS 109.77</name>
    <dbReference type="NCBI Taxonomy" id="1314802"/>
    <lineage>
        <taxon>Eukaryota</taxon>
        <taxon>Fungi</taxon>
        <taxon>Dikarya</taxon>
        <taxon>Ascomycota</taxon>
        <taxon>Pezizomycotina</taxon>
        <taxon>Dothideomycetes</taxon>
        <taxon>Pleosporomycetidae</taxon>
        <taxon>Pleosporales</taxon>
        <taxon>Melanommataceae</taxon>
        <taxon>Melanomma</taxon>
    </lineage>
</organism>
<evidence type="ECO:0000259" key="2">
    <source>
        <dbReference type="PROSITE" id="PS50048"/>
    </source>
</evidence>
<reference evidence="3" key="1">
    <citation type="journal article" date="2020" name="Stud. Mycol.">
        <title>101 Dothideomycetes genomes: a test case for predicting lifestyles and emergence of pathogens.</title>
        <authorList>
            <person name="Haridas S."/>
            <person name="Albert R."/>
            <person name="Binder M."/>
            <person name="Bloem J."/>
            <person name="Labutti K."/>
            <person name="Salamov A."/>
            <person name="Andreopoulos B."/>
            <person name="Baker S."/>
            <person name="Barry K."/>
            <person name="Bills G."/>
            <person name="Bluhm B."/>
            <person name="Cannon C."/>
            <person name="Castanera R."/>
            <person name="Culley D."/>
            <person name="Daum C."/>
            <person name="Ezra D."/>
            <person name="Gonzalez J."/>
            <person name="Henrissat B."/>
            <person name="Kuo A."/>
            <person name="Liang C."/>
            <person name="Lipzen A."/>
            <person name="Lutzoni F."/>
            <person name="Magnuson J."/>
            <person name="Mondo S."/>
            <person name="Nolan M."/>
            <person name="Ohm R."/>
            <person name="Pangilinan J."/>
            <person name="Park H.-J."/>
            <person name="Ramirez L."/>
            <person name="Alfaro M."/>
            <person name="Sun H."/>
            <person name="Tritt A."/>
            <person name="Yoshinaga Y."/>
            <person name="Zwiers L.-H."/>
            <person name="Turgeon B."/>
            <person name="Goodwin S."/>
            <person name="Spatafora J."/>
            <person name="Crous P."/>
            <person name="Grigoriev I."/>
        </authorList>
    </citation>
    <scope>NUCLEOTIDE SEQUENCE</scope>
    <source>
        <strain evidence="3">CBS 109.77</strain>
    </source>
</reference>
<dbReference type="InterPro" id="IPR053175">
    <property type="entry name" value="DHMBA_Reg_Transcription_Factor"/>
</dbReference>
<dbReference type="GO" id="GO:0000981">
    <property type="term" value="F:DNA-binding transcription factor activity, RNA polymerase II-specific"/>
    <property type="evidence" value="ECO:0007669"/>
    <property type="project" value="InterPro"/>
</dbReference>
<dbReference type="SUPFAM" id="SSF57701">
    <property type="entry name" value="Zn2/Cys6 DNA-binding domain"/>
    <property type="match status" value="1"/>
</dbReference>
<dbReference type="Pfam" id="PF00172">
    <property type="entry name" value="Zn_clus"/>
    <property type="match status" value="1"/>
</dbReference>
<dbReference type="PROSITE" id="PS00463">
    <property type="entry name" value="ZN2_CY6_FUNGAL_1"/>
    <property type="match status" value="1"/>
</dbReference>
<sequence>MGFSGKPSKGCAPCRAKRTKCDLAQPFCTQCVRKNRICSGYRDEKDMVFVNETNLVVRKASRRADYQPQPSFSVDRFILDMLNMQQPSRRAALDDEAMMHFFENYNKKFFLAEGRHGERGFDYMLPLYKNDSITGGPVSEIIRASGLAAMGNKGNPSLLIAARAKQVKVLRQLNQQLQNPKTAFSEATLLTAVLLGVFENIIWDSPQSMQIRTSHVQGAVTLAGLVGPAQLTGAVGRGIYLRIRENMLAHCFLTRDPFPDFLLEPEGVEQQDSNPVLWRLFSRLCQVRSDHKIKGSVDTDMAIEAQRIMDELEIWEQSIPEWKPSETTLSALAAKRKEDDPHRYVWLWTLWMLHQTSRIMASELVLNWARAQALLTPSVSTSTAVDNAISAHIKVCEELRKRTDFHLNEFRSMEAGIGTVASYDLLWPLFILASSSTSTKETMIWIIKSAEFIGEEFGIRQAKILVDGIKKYI</sequence>
<dbReference type="OrthoDB" id="2991872at2759"/>
<dbReference type="EMBL" id="MU001913">
    <property type="protein sequence ID" value="KAF2793823.1"/>
    <property type="molecule type" value="Genomic_DNA"/>
</dbReference>
<dbReference type="Gene3D" id="4.10.240.10">
    <property type="entry name" value="Zn(2)-C6 fungal-type DNA-binding domain"/>
    <property type="match status" value="1"/>
</dbReference>
<dbReference type="CDD" id="cd00067">
    <property type="entry name" value="GAL4"/>
    <property type="match status" value="1"/>
</dbReference>
<dbReference type="Proteomes" id="UP000799757">
    <property type="component" value="Unassembled WGS sequence"/>
</dbReference>
<accession>A0A6A6XCT0</accession>
<protein>
    <recommendedName>
        <fullName evidence="2">Zn(2)-C6 fungal-type domain-containing protein</fullName>
    </recommendedName>
</protein>
<proteinExistence type="predicted"/>
<dbReference type="SMART" id="SM00066">
    <property type="entry name" value="GAL4"/>
    <property type="match status" value="1"/>
</dbReference>
<dbReference type="InterPro" id="IPR001138">
    <property type="entry name" value="Zn2Cys6_DnaBD"/>
</dbReference>
<dbReference type="InterPro" id="IPR036864">
    <property type="entry name" value="Zn2-C6_fun-type_DNA-bd_sf"/>
</dbReference>
<dbReference type="PANTHER" id="PTHR38791">
    <property type="entry name" value="ZN(II)2CYS6 TRANSCRIPTION FACTOR (EUROFUNG)-RELATED-RELATED"/>
    <property type="match status" value="1"/>
</dbReference>
<evidence type="ECO:0000313" key="3">
    <source>
        <dbReference type="EMBL" id="KAF2793823.1"/>
    </source>
</evidence>
<keyword evidence="1" id="KW-0539">Nucleus</keyword>
<dbReference type="PROSITE" id="PS50048">
    <property type="entry name" value="ZN2_CY6_FUNGAL_2"/>
    <property type="match status" value="1"/>
</dbReference>
<evidence type="ECO:0000256" key="1">
    <source>
        <dbReference type="ARBA" id="ARBA00023242"/>
    </source>
</evidence>
<gene>
    <name evidence="3" type="ORF">K505DRAFT_35168</name>
</gene>